<evidence type="ECO:0000313" key="2">
    <source>
        <dbReference type="Proteomes" id="UP000243376"/>
    </source>
</evidence>
<evidence type="ECO:0000313" key="1">
    <source>
        <dbReference type="EMBL" id="PMP77034.1"/>
    </source>
</evidence>
<gene>
    <name evidence="1" type="ORF">C0184_12335</name>
</gene>
<dbReference type="Proteomes" id="UP000243376">
    <property type="component" value="Unassembled WGS sequence"/>
</dbReference>
<accession>A0A2J6WZY2</accession>
<dbReference type="EMBL" id="PNIQ01000828">
    <property type="protein sequence ID" value="PMP77034.1"/>
    <property type="molecule type" value="Genomic_DNA"/>
</dbReference>
<reference evidence="1 2" key="1">
    <citation type="submission" date="2018-01" db="EMBL/GenBank/DDBJ databases">
        <title>Metagenomic assembled genomes from two thermal pools in the Uzon Caldera, Kamchatka, Russia.</title>
        <authorList>
            <person name="Wilkins L."/>
            <person name="Ettinger C."/>
        </authorList>
    </citation>
    <scope>NUCLEOTIDE SEQUENCE [LARGE SCALE GENOMIC DNA]</scope>
    <source>
        <strain evidence="1">ZAV-02</strain>
    </source>
</reference>
<sequence length="46" mass="5285">MHVLTVSDLNSALRAHLEGEGLFFDLWLLAEVVEFRRYPAGPCYFT</sequence>
<dbReference type="AlphaFoldDB" id="A0A2J6WZY2"/>
<protein>
    <submittedName>
        <fullName evidence="1">Exodeoxyribonuclease VII large subunit</fullName>
    </submittedName>
</protein>
<organism evidence="1 2">
    <name type="scientific">Chloroflexus aggregans</name>
    <dbReference type="NCBI Taxonomy" id="152260"/>
    <lineage>
        <taxon>Bacteria</taxon>
        <taxon>Bacillati</taxon>
        <taxon>Chloroflexota</taxon>
        <taxon>Chloroflexia</taxon>
        <taxon>Chloroflexales</taxon>
        <taxon>Chloroflexineae</taxon>
        <taxon>Chloroflexaceae</taxon>
        <taxon>Chloroflexus</taxon>
    </lineage>
</organism>
<comment type="caution">
    <text evidence="1">The sequence shown here is derived from an EMBL/GenBank/DDBJ whole genome shotgun (WGS) entry which is preliminary data.</text>
</comment>
<proteinExistence type="predicted"/>
<feature type="non-terminal residue" evidence="1">
    <location>
        <position position="46"/>
    </location>
</feature>
<name>A0A2J6WZY2_9CHLR</name>